<evidence type="ECO:0000259" key="2">
    <source>
        <dbReference type="Pfam" id="PF13556"/>
    </source>
</evidence>
<dbReference type="OrthoDB" id="3170447at2"/>
<dbReference type="Pfam" id="PF07905">
    <property type="entry name" value="PucR"/>
    <property type="match status" value="1"/>
</dbReference>
<dbReference type="PANTHER" id="PTHR33744">
    <property type="entry name" value="CARBOHYDRATE DIACID REGULATOR"/>
    <property type="match status" value="1"/>
</dbReference>
<sequence length="501" mass="54496">MGPTVLDLIEMPHLRLRLRAGGKGVDRHVTWAQASDLNTPWEWMTGGELLMKNGRTLPADVESQVALLRALSDTGTAGLVLGMDPDTPELQQDAVDVADELGLPILIAPFSAGFTTIGRAVAEANMSDEGRRLAMTERVYTLIQRSVLNPGKGGILDQFSRELRCRLALLDGETGTAVLDGSVEPPERLRRAVVDLIAQRGGMLPGVLHLDADGFRGQIVEVPDPDPTVLVTYDFRGAPPDLVVLQHVATAAGVLLVQQGIRREHRRRLGAETLANVMDLRLGERELSRQLDEAGLPAERCVLVAAQGGSSTGERDLHLSLDRHRIPHLLLRRAGLLYALLPAGPQALAVLRRRLGPDALLGISDPLVATGRAPAAVREANWAVRDAANMAERQCHYADATLLSVLRDADEAQLVVDRVLGDLLAYDTEHGTTLVETLDTFLRLDKSWQLTADEVGVHRQTVAYRLRRIEEITGRNLAATAHIAELWLALRARDLVVAPDA</sequence>
<dbReference type="Pfam" id="PF13556">
    <property type="entry name" value="HTH_30"/>
    <property type="match status" value="1"/>
</dbReference>
<accession>A0A100VYB0</accession>
<evidence type="ECO:0000313" key="4">
    <source>
        <dbReference type="Proteomes" id="UP000069620"/>
    </source>
</evidence>
<dbReference type="InterPro" id="IPR051448">
    <property type="entry name" value="CdaR-like_regulators"/>
</dbReference>
<dbReference type="InterPro" id="IPR012914">
    <property type="entry name" value="PucR_dom"/>
</dbReference>
<dbReference type="Proteomes" id="UP000069620">
    <property type="component" value="Unassembled WGS sequence"/>
</dbReference>
<feature type="domain" description="Purine catabolism PurC-like" evidence="1">
    <location>
        <begin position="7"/>
        <end position="123"/>
    </location>
</feature>
<keyword evidence="4" id="KW-1185">Reference proteome</keyword>
<proteinExistence type="predicted"/>
<dbReference type="AlphaFoldDB" id="A0A100VYB0"/>
<dbReference type="InterPro" id="IPR025736">
    <property type="entry name" value="PucR_C-HTH_dom"/>
</dbReference>
<dbReference type="Gene3D" id="1.10.10.2840">
    <property type="entry name" value="PucR C-terminal helix-turn-helix domain"/>
    <property type="match status" value="1"/>
</dbReference>
<dbReference type="RefSeq" id="WP_062828815.1">
    <property type="nucleotide sequence ID" value="NZ_BCSX01000021.1"/>
</dbReference>
<protein>
    <submittedName>
        <fullName evidence="3">Regulator of polyketide synthase expression</fullName>
    </submittedName>
</protein>
<comment type="caution">
    <text evidence="3">The sequence shown here is derived from an EMBL/GenBank/DDBJ whole genome shotgun (WGS) entry which is preliminary data.</text>
</comment>
<dbReference type="InterPro" id="IPR042070">
    <property type="entry name" value="PucR_C-HTH_sf"/>
</dbReference>
<evidence type="ECO:0000259" key="1">
    <source>
        <dbReference type="Pfam" id="PF07905"/>
    </source>
</evidence>
<reference evidence="4" key="1">
    <citation type="journal article" date="2016" name="Genome Announc.">
        <title>Draft Genome Sequences of Five Rapidly Growing Mycobacterium Species, M. thermoresistibile, M. fortuitum subsp. acetamidolyticum, M. canariasense, M. brisbanense, and M. novocastrense.</title>
        <authorList>
            <person name="Katahira K."/>
            <person name="Ogura Y."/>
            <person name="Gotoh Y."/>
            <person name="Hayashi T."/>
        </authorList>
    </citation>
    <scope>NUCLEOTIDE SEQUENCE [LARGE SCALE GENOMIC DNA]</scope>
    <source>
        <strain evidence="4">JCM15654</strain>
    </source>
</reference>
<reference evidence="4" key="2">
    <citation type="submission" date="2016-02" db="EMBL/GenBank/DDBJ databases">
        <title>Draft genome sequence of five rapidly growing Mycobacterium species.</title>
        <authorList>
            <person name="Katahira K."/>
            <person name="Gotou Y."/>
            <person name="Iida K."/>
            <person name="Ogura Y."/>
            <person name="Hayashi T."/>
        </authorList>
    </citation>
    <scope>NUCLEOTIDE SEQUENCE [LARGE SCALE GENOMIC DNA]</scope>
    <source>
        <strain evidence="4">JCM15654</strain>
    </source>
</reference>
<gene>
    <name evidence="3" type="ORF">RMCB_2232</name>
</gene>
<organism evidence="3 4">
    <name type="scientific">Mycolicibacterium brisbanense</name>
    <dbReference type="NCBI Taxonomy" id="146020"/>
    <lineage>
        <taxon>Bacteria</taxon>
        <taxon>Bacillati</taxon>
        <taxon>Actinomycetota</taxon>
        <taxon>Actinomycetes</taxon>
        <taxon>Mycobacteriales</taxon>
        <taxon>Mycobacteriaceae</taxon>
        <taxon>Mycolicibacterium</taxon>
    </lineage>
</organism>
<evidence type="ECO:0000313" key="3">
    <source>
        <dbReference type="EMBL" id="GAS88136.1"/>
    </source>
</evidence>
<dbReference type="EMBL" id="BCSX01000021">
    <property type="protein sequence ID" value="GAS88136.1"/>
    <property type="molecule type" value="Genomic_DNA"/>
</dbReference>
<dbReference type="PANTHER" id="PTHR33744:SF1">
    <property type="entry name" value="DNA-BINDING TRANSCRIPTIONAL ACTIVATOR ADER"/>
    <property type="match status" value="1"/>
</dbReference>
<name>A0A100VYB0_9MYCO</name>
<dbReference type="STRING" id="146020.RMCB_2232"/>
<feature type="domain" description="PucR C-terminal helix-turn-helix" evidence="2">
    <location>
        <begin position="434"/>
        <end position="492"/>
    </location>
</feature>